<comment type="cofactor">
    <cofactor evidence="1">
        <name>Mn(2+)</name>
        <dbReference type="ChEBI" id="CHEBI:29035"/>
    </cofactor>
</comment>
<dbReference type="InterPro" id="IPR019818">
    <property type="entry name" value="IsoCit/isopropylmalate_DH_CS"/>
</dbReference>
<dbReference type="AlphaFoldDB" id="A0A518BFU0"/>
<evidence type="ECO:0000256" key="16">
    <source>
        <dbReference type="ARBA" id="ARBA00029990"/>
    </source>
</evidence>
<evidence type="ECO:0000313" key="20">
    <source>
        <dbReference type="EMBL" id="QDU65826.1"/>
    </source>
</evidence>
<keyword evidence="12 20" id="KW-0560">Oxidoreductase</keyword>
<comment type="cofactor">
    <cofactor evidence="2">
        <name>Mg(2+)</name>
        <dbReference type="ChEBI" id="CHEBI:18420"/>
    </cofactor>
</comment>
<dbReference type="InterPro" id="IPR040978">
    <property type="entry name" value="Isocitrate_DH_TT1725_C"/>
</dbReference>
<evidence type="ECO:0000313" key="21">
    <source>
        <dbReference type="Proteomes" id="UP000316921"/>
    </source>
</evidence>
<dbReference type="InterPro" id="IPR046997">
    <property type="entry name" value="Isocitrate_DH_TT1725_C_sf"/>
</dbReference>
<evidence type="ECO:0000256" key="2">
    <source>
        <dbReference type="ARBA" id="ARBA00001946"/>
    </source>
</evidence>
<dbReference type="GO" id="GO:0051287">
    <property type="term" value="F:NAD binding"/>
    <property type="evidence" value="ECO:0007669"/>
    <property type="project" value="InterPro"/>
</dbReference>
<protein>
    <recommendedName>
        <fullName evidence="6">Isocitrate dehydrogenase [NADP]</fullName>
        <ecNumber evidence="5">1.1.1.42</ecNumber>
    </recommendedName>
    <alternativeName>
        <fullName evidence="15">IDP</fullName>
    </alternativeName>
    <alternativeName>
        <fullName evidence="16">NADP(+)-specific ICDH</fullName>
    </alternativeName>
    <alternativeName>
        <fullName evidence="17">Oxalosuccinate decarboxylase</fullName>
    </alternativeName>
</protein>
<keyword evidence="7" id="KW-0329">Glyoxylate bypass</keyword>
<evidence type="ECO:0000256" key="17">
    <source>
        <dbReference type="ARBA" id="ARBA00031098"/>
    </source>
</evidence>
<keyword evidence="21" id="KW-1185">Reference proteome</keyword>
<dbReference type="RefSeq" id="WP_145062819.1">
    <property type="nucleotide sequence ID" value="NZ_CP036287.1"/>
</dbReference>
<dbReference type="SUPFAM" id="SSF53659">
    <property type="entry name" value="Isocitrate/Isopropylmalate dehydrogenase-like"/>
    <property type="match status" value="1"/>
</dbReference>
<organism evidence="20 21">
    <name type="scientific">Engelhardtia mirabilis</name>
    <dbReference type="NCBI Taxonomy" id="2528011"/>
    <lineage>
        <taxon>Bacteria</taxon>
        <taxon>Pseudomonadati</taxon>
        <taxon>Planctomycetota</taxon>
        <taxon>Planctomycetia</taxon>
        <taxon>Planctomycetia incertae sedis</taxon>
        <taxon>Engelhardtia</taxon>
    </lineage>
</organism>
<dbReference type="PANTHER" id="PTHR11835:SF43">
    <property type="entry name" value="ISOPROPYLMALATE DEHYDROGENASE-LIKE DOMAIN-CONTAINING PROTEIN"/>
    <property type="match status" value="1"/>
</dbReference>
<dbReference type="GO" id="GO:0006097">
    <property type="term" value="P:glyoxylate cycle"/>
    <property type="evidence" value="ECO:0007669"/>
    <property type="project" value="UniProtKB-KW"/>
</dbReference>
<comment type="catalytic activity">
    <reaction evidence="14">
        <text>D-threo-isocitrate + NADP(+) = 2-oxoglutarate + CO2 + NADPH</text>
        <dbReference type="Rhea" id="RHEA:19629"/>
        <dbReference type="ChEBI" id="CHEBI:15562"/>
        <dbReference type="ChEBI" id="CHEBI:16526"/>
        <dbReference type="ChEBI" id="CHEBI:16810"/>
        <dbReference type="ChEBI" id="CHEBI:57783"/>
        <dbReference type="ChEBI" id="CHEBI:58349"/>
        <dbReference type="EC" id="1.1.1.42"/>
    </reaction>
</comment>
<dbReference type="Proteomes" id="UP000316921">
    <property type="component" value="Chromosome"/>
</dbReference>
<dbReference type="PROSITE" id="PS00470">
    <property type="entry name" value="IDH_IMDH"/>
    <property type="match status" value="1"/>
</dbReference>
<dbReference type="KEGG" id="pbap:Pla133_08920"/>
<evidence type="ECO:0000256" key="18">
    <source>
        <dbReference type="ARBA" id="ARBA00046127"/>
    </source>
</evidence>
<keyword evidence="8" id="KW-0816">Tricarboxylic acid cycle</keyword>
<comment type="function">
    <text evidence="18">Catalyzes the oxidative decarboxylation of isocitrate to 2-oxoglutarate and carbon dioxide with the concomitant reduction of NADP(+).</text>
</comment>
<gene>
    <name evidence="20" type="primary">icd_1</name>
    <name evidence="20" type="ORF">Pla133_08920</name>
</gene>
<keyword evidence="9" id="KW-0479">Metal-binding</keyword>
<dbReference type="Gene3D" id="3.30.70.1570">
    <property type="match status" value="1"/>
</dbReference>
<feature type="domain" description="Isopropylmalate dehydrogenase-like" evidence="19">
    <location>
        <begin position="21"/>
        <end position="350"/>
    </location>
</feature>
<evidence type="ECO:0000256" key="5">
    <source>
        <dbReference type="ARBA" id="ARBA00013013"/>
    </source>
</evidence>
<keyword evidence="11" id="KW-0521">NADP</keyword>
<evidence type="ECO:0000256" key="15">
    <source>
        <dbReference type="ARBA" id="ARBA00029765"/>
    </source>
</evidence>
<dbReference type="SMART" id="SM01329">
    <property type="entry name" value="Iso_dh"/>
    <property type="match status" value="1"/>
</dbReference>
<evidence type="ECO:0000256" key="1">
    <source>
        <dbReference type="ARBA" id="ARBA00001936"/>
    </source>
</evidence>
<evidence type="ECO:0000256" key="9">
    <source>
        <dbReference type="ARBA" id="ARBA00022723"/>
    </source>
</evidence>
<reference evidence="20 21" key="1">
    <citation type="submission" date="2019-02" db="EMBL/GenBank/DDBJ databases">
        <title>Deep-cultivation of Planctomycetes and their phenomic and genomic characterization uncovers novel biology.</title>
        <authorList>
            <person name="Wiegand S."/>
            <person name="Jogler M."/>
            <person name="Boedeker C."/>
            <person name="Pinto D."/>
            <person name="Vollmers J."/>
            <person name="Rivas-Marin E."/>
            <person name="Kohn T."/>
            <person name="Peeters S.H."/>
            <person name="Heuer A."/>
            <person name="Rast P."/>
            <person name="Oberbeckmann S."/>
            <person name="Bunk B."/>
            <person name="Jeske O."/>
            <person name="Meyerdierks A."/>
            <person name="Storesund J.E."/>
            <person name="Kallscheuer N."/>
            <person name="Luecker S."/>
            <person name="Lage O.M."/>
            <person name="Pohl T."/>
            <person name="Merkel B.J."/>
            <person name="Hornburger P."/>
            <person name="Mueller R.-W."/>
            <person name="Bruemmer F."/>
            <person name="Labrenz M."/>
            <person name="Spormann A.M."/>
            <person name="Op den Camp H."/>
            <person name="Overmann J."/>
            <person name="Amann R."/>
            <person name="Jetten M.S.M."/>
            <person name="Mascher T."/>
            <person name="Medema M.H."/>
            <person name="Devos D.P."/>
            <person name="Kaster A.-K."/>
            <person name="Ovreas L."/>
            <person name="Rohde M."/>
            <person name="Galperin M.Y."/>
            <person name="Jogler C."/>
        </authorList>
    </citation>
    <scope>NUCLEOTIDE SEQUENCE [LARGE SCALE GENOMIC DNA]</scope>
    <source>
        <strain evidence="20 21">Pla133</strain>
    </source>
</reference>
<dbReference type="PANTHER" id="PTHR11835">
    <property type="entry name" value="DECARBOXYLATING DEHYDROGENASES-ISOCITRATE, ISOPROPYLMALATE, TARTRATE"/>
    <property type="match status" value="1"/>
</dbReference>
<evidence type="ECO:0000256" key="14">
    <source>
        <dbReference type="ARBA" id="ARBA00023554"/>
    </source>
</evidence>
<comment type="similarity">
    <text evidence="3">Belongs to the isocitrate and isopropylmalate dehydrogenases family.</text>
</comment>
<dbReference type="EMBL" id="CP036287">
    <property type="protein sequence ID" value="QDU65826.1"/>
    <property type="molecule type" value="Genomic_DNA"/>
</dbReference>
<dbReference type="GO" id="GO:0004450">
    <property type="term" value="F:isocitrate dehydrogenase (NADP+) activity"/>
    <property type="evidence" value="ECO:0007669"/>
    <property type="project" value="UniProtKB-EC"/>
</dbReference>
<dbReference type="GO" id="GO:0000287">
    <property type="term" value="F:magnesium ion binding"/>
    <property type="evidence" value="ECO:0007669"/>
    <property type="project" value="InterPro"/>
</dbReference>
<evidence type="ECO:0000256" key="11">
    <source>
        <dbReference type="ARBA" id="ARBA00022857"/>
    </source>
</evidence>
<dbReference type="GO" id="GO:0006099">
    <property type="term" value="P:tricarboxylic acid cycle"/>
    <property type="evidence" value="ECO:0007669"/>
    <property type="project" value="UniProtKB-KW"/>
</dbReference>
<dbReference type="EC" id="1.1.1.42" evidence="5"/>
<proteinExistence type="inferred from homology"/>
<evidence type="ECO:0000256" key="10">
    <source>
        <dbReference type="ARBA" id="ARBA00022842"/>
    </source>
</evidence>
<accession>A0A518BFU0</accession>
<name>A0A518BFU0_9BACT</name>
<dbReference type="GO" id="GO:0004449">
    <property type="term" value="F:isocitrate dehydrogenase (NAD+) activity"/>
    <property type="evidence" value="ECO:0007669"/>
    <property type="project" value="TreeGrafter"/>
</dbReference>
<dbReference type="Pfam" id="PF00180">
    <property type="entry name" value="Iso_dh"/>
    <property type="match status" value="1"/>
</dbReference>
<evidence type="ECO:0000256" key="12">
    <source>
        <dbReference type="ARBA" id="ARBA00023002"/>
    </source>
</evidence>
<dbReference type="NCBIfam" id="NF006673">
    <property type="entry name" value="PRK09222.1"/>
    <property type="match status" value="1"/>
</dbReference>
<dbReference type="InterPro" id="IPR024084">
    <property type="entry name" value="IsoPropMal-DH-like_dom"/>
</dbReference>
<comment type="subunit">
    <text evidence="4">Homodimer.</text>
</comment>
<keyword evidence="13" id="KW-0464">Manganese</keyword>
<evidence type="ECO:0000259" key="19">
    <source>
        <dbReference type="SMART" id="SM01329"/>
    </source>
</evidence>
<dbReference type="GO" id="GO:0006102">
    <property type="term" value="P:isocitrate metabolic process"/>
    <property type="evidence" value="ECO:0007669"/>
    <property type="project" value="TreeGrafter"/>
</dbReference>
<sequence length="496" mass="53541">MSQEKTAAAPSRHASVGTAVPVTLIPGDGIGPEVTNAAKRVLEAAGARIEWHEHIAGKQVFLAGNRTGVPQETLDSIASTRVALKGPLETPIGYGGKSANVTLRKLFETYGNTRPARTIPGIATPFSHRNIDMVVVRENVEDLYAGIEHMQTPGVAQCLKLISQKGCEKISRLAFEVARAEGRRTVTCVTKANIMKLTEGMLKRTFEAVATEYPDIEAQYMLVDNCAHQLVRSPESFDVLVTTNMNGDILSDLVSGLVGGLGIAPGANLGKHAAIFEAVHGTAPDIAGQDKANPTATLLSAVMMLRHLGQFEVADKVDKAVALTLEKGPRTGDISGDQPPCGTQAFTDAVIANLGHEPEAWVERNYKPLVLPDVTSNPVTVTPKSRRTVGADIFLESGQDAQTIGKRLEELAEGTALRLKIISNRGTVVYPPTGAPTDCVDHWRCRFVLRDAEADLADVEFFELLTKVTTEYRFMQIEKLYEFDGELAYTLAQGED</sequence>
<keyword evidence="10" id="KW-0460">Magnesium</keyword>
<evidence type="ECO:0000256" key="13">
    <source>
        <dbReference type="ARBA" id="ARBA00023211"/>
    </source>
</evidence>
<evidence type="ECO:0000256" key="6">
    <source>
        <dbReference type="ARBA" id="ARBA00019562"/>
    </source>
</evidence>
<evidence type="ECO:0000256" key="7">
    <source>
        <dbReference type="ARBA" id="ARBA00022435"/>
    </source>
</evidence>
<dbReference type="Pfam" id="PF18324">
    <property type="entry name" value="Isocitrate_DH_C_bact"/>
    <property type="match status" value="1"/>
</dbReference>
<dbReference type="Gene3D" id="3.40.718.10">
    <property type="entry name" value="Isopropylmalate Dehydrogenase"/>
    <property type="match status" value="1"/>
</dbReference>
<evidence type="ECO:0000256" key="3">
    <source>
        <dbReference type="ARBA" id="ARBA00007769"/>
    </source>
</evidence>
<evidence type="ECO:0000256" key="8">
    <source>
        <dbReference type="ARBA" id="ARBA00022532"/>
    </source>
</evidence>
<evidence type="ECO:0000256" key="4">
    <source>
        <dbReference type="ARBA" id="ARBA00011738"/>
    </source>
</evidence>